<evidence type="ECO:0000313" key="1">
    <source>
        <dbReference type="EMBL" id="KAJ7692737.1"/>
    </source>
</evidence>
<dbReference type="AlphaFoldDB" id="A0AAD7GK24"/>
<sequence length="300" mass="32375">MARWRDGGAELRGGTEDAFSLLLPMIQGAEGDEARVPPVCPARARALSAPPRIVRRAGRVRFMSDGVEGVEGPPPLLLTPAKARPLPAGSRHGYGSRIGCGLCASFVPRVFCAVGRGCPVFWRWTRSPLVLKDGSMQKSRLYARGIGRGGRRVRARVRASGVPGAGIMCPDVLVSFAAARRASSLRTRAPPYPRGSFGNFVPRSSRVGAKVFIRRLHRVRKQRRRRADAVCPGSFAAPLVILNTSLREYLICAELPARSVEVWLCVATRLAQPGDGRLVTARSIFVEACDARLDWAGGGG</sequence>
<gene>
    <name evidence="1" type="ORF">B0H17DRAFT_1132969</name>
</gene>
<dbReference type="Proteomes" id="UP001221757">
    <property type="component" value="Unassembled WGS sequence"/>
</dbReference>
<keyword evidence="2" id="KW-1185">Reference proteome</keyword>
<accession>A0AAD7GK24</accession>
<name>A0AAD7GK24_MYCRO</name>
<organism evidence="1 2">
    <name type="scientific">Mycena rosella</name>
    <name type="common">Pink bonnet</name>
    <name type="synonym">Agaricus rosellus</name>
    <dbReference type="NCBI Taxonomy" id="1033263"/>
    <lineage>
        <taxon>Eukaryota</taxon>
        <taxon>Fungi</taxon>
        <taxon>Dikarya</taxon>
        <taxon>Basidiomycota</taxon>
        <taxon>Agaricomycotina</taxon>
        <taxon>Agaricomycetes</taxon>
        <taxon>Agaricomycetidae</taxon>
        <taxon>Agaricales</taxon>
        <taxon>Marasmiineae</taxon>
        <taxon>Mycenaceae</taxon>
        <taxon>Mycena</taxon>
    </lineage>
</organism>
<reference evidence="1" key="1">
    <citation type="submission" date="2023-03" db="EMBL/GenBank/DDBJ databases">
        <title>Massive genome expansion in bonnet fungi (Mycena s.s.) driven by repeated elements and novel gene families across ecological guilds.</title>
        <authorList>
            <consortium name="Lawrence Berkeley National Laboratory"/>
            <person name="Harder C.B."/>
            <person name="Miyauchi S."/>
            <person name="Viragh M."/>
            <person name="Kuo A."/>
            <person name="Thoen E."/>
            <person name="Andreopoulos B."/>
            <person name="Lu D."/>
            <person name="Skrede I."/>
            <person name="Drula E."/>
            <person name="Henrissat B."/>
            <person name="Morin E."/>
            <person name="Kohler A."/>
            <person name="Barry K."/>
            <person name="LaButti K."/>
            <person name="Morin E."/>
            <person name="Salamov A."/>
            <person name="Lipzen A."/>
            <person name="Mereny Z."/>
            <person name="Hegedus B."/>
            <person name="Baldrian P."/>
            <person name="Stursova M."/>
            <person name="Weitz H."/>
            <person name="Taylor A."/>
            <person name="Grigoriev I.V."/>
            <person name="Nagy L.G."/>
            <person name="Martin F."/>
            <person name="Kauserud H."/>
        </authorList>
    </citation>
    <scope>NUCLEOTIDE SEQUENCE</scope>
    <source>
        <strain evidence="1">CBHHK067</strain>
    </source>
</reference>
<protein>
    <submittedName>
        <fullName evidence="1">Uncharacterized protein</fullName>
    </submittedName>
</protein>
<proteinExistence type="predicted"/>
<comment type="caution">
    <text evidence="1">The sequence shown here is derived from an EMBL/GenBank/DDBJ whole genome shotgun (WGS) entry which is preliminary data.</text>
</comment>
<evidence type="ECO:0000313" key="2">
    <source>
        <dbReference type="Proteomes" id="UP001221757"/>
    </source>
</evidence>
<dbReference type="EMBL" id="JARKIE010000050">
    <property type="protein sequence ID" value="KAJ7692737.1"/>
    <property type="molecule type" value="Genomic_DNA"/>
</dbReference>